<protein>
    <recommendedName>
        <fullName evidence="3">MAM domain-containing protein</fullName>
    </recommendedName>
</protein>
<dbReference type="Pfam" id="PF00629">
    <property type="entry name" value="MAM"/>
    <property type="match status" value="2"/>
</dbReference>
<dbReference type="InterPro" id="IPR051560">
    <property type="entry name" value="MAM_domain-containing"/>
</dbReference>
<evidence type="ECO:0000259" key="3">
    <source>
        <dbReference type="PROSITE" id="PS50060"/>
    </source>
</evidence>
<dbReference type="STRING" id="307972.A0A2G8L2S5"/>
<dbReference type="Proteomes" id="UP000230750">
    <property type="component" value="Unassembled WGS sequence"/>
</dbReference>
<dbReference type="PROSITE" id="PS50060">
    <property type="entry name" value="MAM_2"/>
    <property type="match status" value="3"/>
</dbReference>
<dbReference type="FunFam" id="2.60.120.200:FF:000128">
    <property type="entry name" value="enteropeptidase isoform X2"/>
    <property type="match status" value="2"/>
</dbReference>
<dbReference type="PROSITE" id="PS00740">
    <property type="entry name" value="MAM_1"/>
    <property type="match status" value="1"/>
</dbReference>
<dbReference type="Gene3D" id="2.60.120.200">
    <property type="match status" value="2"/>
</dbReference>
<dbReference type="PANTHER" id="PTHR23282">
    <property type="entry name" value="APICAL ENDOSOMAL GLYCOPROTEIN PRECURSOR"/>
    <property type="match status" value="1"/>
</dbReference>
<dbReference type="SUPFAM" id="SSF49899">
    <property type="entry name" value="Concanavalin A-like lectins/glucanases"/>
    <property type="match status" value="2"/>
</dbReference>
<feature type="transmembrane region" description="Helical" evidence="2">
    <location>
        <begin position="439"/>
        <end position="461"/>
    </location>
</feature>
<sequence>MTILTGQGTVAQRPRLVRDLQWIIRLEHVVFEGVRGSSDTGDIALDDVWITSGRCTFVPPPSYYRTTTALSTTLFTVEETFYCDFETDFCHFTQANDDDINWTRNSGSTTSSGTGPSVDHTFGTSVGCYVYMEVSGGIPGYHARLHSPSLVTQGTYCVQFYYHMYGATVGSLHVYFETSSLGSASWSAYGSQGDRWHSGQIEFDVSSTTQVVFEGVRGSSDTGDIALDDVWITSGSCFAFVTAPPEVNCTLDCDFEIDFCGYTQENRTDNFDWNRHNGVTNSHYTGPSYDHTFGNYLGHYVYIEASSPVLQGQQARLHSPSLGAYGYVCIEFYYHMYGDSIGSLHVYASTSSLGSPIWSMYGQQGEEWKRAQVEEFGHPTTKVVFEGVRGTNYDGDIAIDDIRVTSGNCLNGGFFDDTTEDVGLKFDEESSSSNLLNTLFAVSLVILITLVIVELLICQIFRRPRFIFKEKPYELSSV</sequence>
<feature type="domain" description="MAM" evidence="3">
    <location>
        <begin position="28"/>
        <end position="57"/>
    </location>
</feature>
<dbReference type="SMR" id="A0A2G8L2S5"/>
<name>A0A2G8L2S5_STIJA</name>
<dbReference type="OrthoDB" id="412155at2759"/>
<evidence type="ECO:0000256" key="1">
    <source>
        <dbReference type="ARBA" id="ARBA00022737"/>
    </source>
</evidence>
<keyword evidence="2" id="KW-0812">Transmembrane</keyword>
<dbReference type="AlphaFoldDB" id="A0A2G8L2S5"/>
<evidence type="ECO:0000313" key="5">
    <source>
        <dbReference type="Proteomes" id="UP000230750"/>
    </source>
</evidence>
<comment type="caution">
    <text evidence="4">The sequence shown here is derived from an EMBL/GenBank/DDBJ whole genome shotgun (WGS) entry which is preliminary data.</text>
</comment>
<evidence type="ECO:0000313" key="4">
    <source>
        <dbReference type="EMBL" id="PIK54566.1"/>
    </source>
</evidence>
<dbReference type="InterPro" id="IPR013320">
    <property type="entry name" value="ConA-like_dom_sf"/>
</dbReference>
<reference evidence="4 5" key="1">
    <citation type="journal article" date="2017" name="PLoS Biol.">
        <title>The sea cucumber genome provides insights into morphological evolution and visceral regeneration.</title>
        <authorList>
            <person name="Zhang X."/>
            <person name="Sun L."/>
            <person name="Yuan J."/>
            <person name="Sun Y."/>
            <person name="Gao Y."/>
            <person name="Zhang L."/>
            <person name="Li S."/>
            <person name="Dai H."/>
            <person name="Hamel J.F."/>
            <person name="Liu C."/>
            <person name="Yu Y."/>
            <person name="Liu S."/>
            <person name="Lin W."/>
            <person name="Guo K."/>
            <person name="Jin S."/>
            <person name="Xu P."/>
            <person name="Storey K.B."/>
            <person name="Huan P."/>
            <person name="Zhang T."/>
            <person name="Zhou Y."/>
            <person name="Zhang J."/>
            <person name="Lin C."/>
            <person name="Li X."/>
            <person name="Xing L."/>
            <person name="Huo D."/>
            <person name="Sun M."/>
            <person name="Wang L."/>
            <person name="Mercier A."/>
            <person name="Li F."/>
            <person name="Yang H."/>
            <person name="Xiang J."/>
        </authorList>
    </citation>
    <scope>NUCLEOTIDE SEQUENCE [LARGE SCALE GENOMIC DNA]</scope>
    <source>
        <strain evidence="4">Shaxun</strain>
        <tissue evidence="4">Muscle</tissue>
    </source>
</reference>
<organism evidence="4 5">
    <name type="scientific">Stichopus japonicus</name>
    <name type="common">Sea cucumber</name>
    <dbReference type="NCBI Taxonomy" id="307972"/>
    <lineage>
        <taxon>Eukaryota</taxon>
        <taxon>Metazoa</taxon>
        <taxon>Echinodermata</taxon>
        <taxon>Eleutherozoa</taxon>
        <taxon>Echinozoa</taxon>
        <taxon>Holothuroidea</taxon>
        <taxon>Aspidochirotacea</taxon>
        <taxon>Aspidochirotida</taxon>
        <taxon>Stichopodidae</taxon>
        <taxon>Apostichopus</taxon>
    </lineage>
</organism>
<dbReference type="CDD" id="cd06263">
    <property type="entry name" value="MAM"/>
    <property type="match status" value="2"/>
</dbReference>
<dbReference type="SMART" id="SM00137">
    <property type="entry name" value="MAM"/>
    <property type="match status" value="2"/>
</dbReference>
<keyword evidence="2" id="KW-0472">Membrane</keyword>
<evidence type="ECO:0000256" key="2">
    <source>
        <dbReference type="SAM" id="Phobius"/>
    </source>
</evidence>
<feature type="domain" description="MAM" evidence="3">
    <location>
        <begin position="251"/>
        <end position="411"/>
    </location>
</feature>
<dbReference type="InterPro" id="IPR000998">
    <property type="entry name" value="MAM_dom"/>
</dbReference>
<keyword evidence="1" id="KW-0677">Repeat</keyword>
<gene>
    <name evidence="4" type="ORF">BSL78_08539</name>
</gene>
<dbReference type="PRINTS" id="PR00020">
    <property type="entry name" value="MAMDOMAIN"/>
</dbReference>
<dbReference type="EMBL" id="MRZV01000244">
    <property type="protein sequence ID" value="PIK54566.1"/>
    <property type="molecule type" value="Genomic_DNA"/>
</dbReference>
<keyword evidence="5" id="KW-1185">Reference proteome</keyword>
<keyword evidence="2" id="KW-1133">Transmembrane helix</keyword>
<proteinExistence type="predicted"/>
<dbReference type="GO" id="GO:0016020">
    <property type="term" value="C:membrane"/>
    <property type="evidence" value="ECO:0007669"/>
    <property type="project" value="InterPro"/>
</dbReference>
<accession>A0A2G8L2S5</accession>
<feature type="domain" description="MAM" evidence="3">
    <location>
        <begin position="81"/>
        <end position="239"/>
    </location>
</feature>
<dbReference type="PANTHER" id="PTHR23282:SF101">
    <property type="entry name" value="MAM DOMAIN-CONTAINING PROTEIN"/>
    <property type="match status" value="1"/>
</dbReference>